<keyword evidence="3" id="KW-1185">Reference proteome</keyword>
<protein>
    <submittedName>
        <fullName evidence="2">Uncharacterized protein</fullName>
    </submittedName>
</protein>
<comment type="caution">
    <text evidence="2">The sequence shown here is derived from an EMBL/GenBank/DDBJ whole genome shotgun (WGS) entry which is preliminary data.</text>
</comment>
<proteinExistence type="predicted"/>
<sequence>MAMKRKFDGDSDDAVYQNTKQLKLVPFPNYEPDKDCMMSEAQPFYEHYHFRNTSSASSASSYASGSPTTPPSSFPSIEPYPLSLLPDVSMSSISHTNQASISNVGLLQPHTDFKHHGSSCSTIPKLRVACAPGLDGNRTMWSFCEECGAISMVNSD</sequence>
<evidence type="ECO:0000256" key="1">
    <source>
        <dbReference type="SAM" id="MobiDB-lite"/>
    </source>
</evidence>
<name>A0A9W8U1X8_9AGAR</name>
<feature type="region of interest" description="Disordered" evidence="1">
    <location>
        <begin position="56"/>
        <end position="76"/>
    </location>
</feature>
<dbReference type="AlphaFoldDB" id="A0A9W8U1X8"/>
<gene>
    <name evidence="2" type="ORF">DFH05DRAFT_1457021</name>
</gene>
<organism evidence="2 3">
    <name type="scientific">Lentinula detonsa</name>
    <dbReference type="NCBI Taxonomy" id="2804962"/>
    <lineage>
        <taxon>Eukaryota</taxon>
        <taxon>Fungi</taxon>
        <taxon>Dikarya</taxon>
        <taxon>Basidiomycota</taxon>
        <taxon>Agaricomycotina</taxon>
        <taxon>Agaricomycetes</taxon>
        <taxon>Agaricomycetidae</taxon>
        <taxon>Agaricales</taxon>
        <taxon>Marasmiineae</taxon>
        <taxon>Omphalotaceae</taxon>
        <taxon>Lentinula</taxon>
    </lineage>
</organism>
<dbReference type="Proteomes" id="UP001142393">
    <property type="component" value="Unassembled WGS sequence"/>
</dbReference>
<feature type="compositionally biased region" description="Low complexity" evidence="1">
    <location>
        <begin position="56"/>
        <end position="67"/>
    </location>
</feature>
<evidence type="ECO:0000313" key="3">
    <source>
        <dbReference type="Proteomes" id="UP001142393"/>
    </source>
</evidence>
<dbReference type="EMBL" id="JANVFU010000002">
    <property type="protein sequence ID" value="KAJ3749157.1"/>
    <property type="molecule type" value="Genomic_DNA"/>
</dbReference>
<reference evidence="2 3" key="1">
    <citation type="journal article" date="2023" name="Proc. Natl. Acad. Sci. U.S.A.">
        <title>A global phylogenomic analysis of the shiitake genus Lentinula.</title>
        <authorList>
            <person name="Sierra-Patev S."/>
            <person name="Min B."/>
            <person name="Naranjo-Ortiz M."/>
            <person name="Looney B."/>
            <person name="Konkel Z."/>
            <person name="Slot J.C."/>
            <person name="Sakamoto Y."/>
            <person name="Steenwyk J.L."/>
            <person name="Rokas A."/>
            <person name="Carro J."/>
            <person name="Camarero S."/>
            <person name="Ferreira P."/>
            <person name="Molpeceres G."/>
            <person name="Ruiz-Duenas F.J."/>
            <person name="Serrano A."/>
            <person name="Henrissat B."/>
            <person name="Drula E."/>
            <person name="Hughes K.W."/>
            <person name="Mata J.L."/>
            <person name="Ishikawa N.K."/>
            <person name="Vargas-Isla R."/>
            <person name="Ushijima S."/>
            <person name="Smith C.A."/>
            <person name="Donoghue J."/>
            <person name="Ahrendt S."/>
            <person name="Andreopoulos W."/>
            <person name="He G."/>
            <person name="LaButti K."/>
            <person name="Lipzen A."/>
            <person name="Ng V."/>
            <person name="Riley R."/>
            <person name="Sandor L."/>
            <person name="Barry K."/>
            <person name="Martinez A.T."/>
            <person name="Xiao Y."/>
            <person name="Gibbons J.G."/>
            <person name="Terashima K."/>
            <person name="Grigoriev I.V."/>
            <person name="Hibbett D."/>
        </authorList>
    </citation>
    <scope>NUCLEOTIDE SEQUENCE [LARGE SCALE GENOMIC DNA]</scope>
    <source>
        <strain evidence="2 3">TFB7810</strain>
    </source>
</reference>
<evidence type="ECO:0000313" key="2">
    <source>
        <dbReference type="EMBL" id="KAJ3749157.1"/>
    </source>
</evidence>
<accession>A0A9W8U1X8</accession>